<keyword evidence="3" id="KW-0808">Transferase</keyword>
<dbReference type="RefSeq" id="WP_090151969.1">
    <property type="nucleotide sequence ID" value="NZ_FNAN01000009.1"/>
</dbReference>
<proteinExistence type="predicted"/>
<dbReference type="AlphaFoldDB" id="A0A1G7IZX9"/>
<dbReference type="Proteomes" id="UP000198748">
    <property type="component" value="Unassembled WGS sequence"/>
</dbReference>
<feature type="transmembrane region" description="Helical" evidence="1">
    <location>
        <begin position="196"/>
        <end position="216"/>
    </location>
</feature>
<keyword evidence="1" id="KW-1133">Transmembrane helix</keyword>
<dbReference type="EMBL" id="FNAN01000009">
    <property type="protein sequence ID" value="SDF18156.1"/>
    <property type="molecule type" value="Genomic_DNA"/>
</dbReference>
<dbReference type="OrthoDB" id="9788724at2"/>
<accession>A0A1G7IZX9</accession>
<feature type="transmembrane region" description="Helical" evidence="1">
    <location>
        <begin position="337"/>
        <end position="358"/>
    </location>
</feature>
<evidence type="ECO:0000256" key="1">
    <source>
        <dbReference type="SAM" id="Phobius"/>
    </source>
</evidence>
<name>A0A1G7IZX9_9BACT</name>
<keyword evidence="1" id="KW-0472">Membrane</keyword>
<feature type="transmembrane region" description="Helical" evidence="1">
    <location>
        <begin position="50"/>
        <end position="71"/>
    </location>
</feature>
<feature type="transmembrane region" description="Helical" evidence="1">
    <location>
        <begin position="289"/>
        <end position="313"/>
    </location>
</feature>
<protein>
    <submittedName>
        <fullName evidence="3">Predicted acyltransferase</fullName>
    </submittedName>
</protein>
<dbReference type="Pfam" id="PF07786">
    <property type="entry name" value="HGSNAT_cat"/>
    <property type="match status" value="1"/>
</dbReference>
<sequence>MENPSGSVSRLLSLDAMRGFTIAAMIMVNFPGHEDFVFPTLRHTKWNGLTFTDLIAPTFLFIVGVSITLAYSKKLDAPKGALYRKIFVRSLKIFAVGMFLNMLPDFNFADLRYTGTLHRIAIVFLVCAILFLNTNWKQQLGIAVGILVLYWLALTTIPTPGIGKVMLEPGVNIAAWVDQQYLPGKMWQGNWDPEGILSTFPSIATTITGMLAGRLMLLPLSANEKSNFLLTVGFATAALGYFWNLIFPVNENLWTSSFVLVTSGFASMLLGALYFLIDIRGNTAGIAPGVIFGANAITAYVLGDILALLFYIMPVGSDTLNHHAVSALSQTGMDPRLASMLFALFFVCINFIPAYLLYKKRIFIKL</sequence>
<evidence type="ECO:0000313" key="4">
    <source>
        <dbReference type="Proteomes" id="UP000198748"/>
    </source>
</evidence>
<keyword evidence="1" id="KW-0812">Transmembrane</keyword>
<feature type="transmembrane region" description="Helical" evidence="1">
    <location>
        <begin position="228"/>
        <end position="247"/>
    </location>
</feature>
<dbReference type="PANTHER" id="PTHR31061:SF24">
    <property type="entry name" value="LD22376P"/>
    <property type="match status" value="1"/>
</dbReference>
<dbReference type="STRING" id="659014.SAMN04487996_109146"/>
<evidence type="ECO:0000313" key="3">
    <source>
        <dbReference type="EMBL" id="SDF18156.1"/>
    </source>
</evidence>
<evidence type="ECO:0000259" key="2">
    <source>
        <dbReference type="Pfam" id="PF07786"/>
    </source>
</evidence>
<organism evidence="3 4">
    <name type="scientific">Dyadobacter soli</name>
    <dbReference type="NCBI Taxonomy" id="659014"/>
    <lineage>
        <taxon>Bacteria</taxon>
        <taxon>Pseudomonadati</taxon>
        <taxon>Bacteroidota</taxon>
        <taxon>Cytophagia</taxon>
        <taxon>Cytophagales</taxon>
        <taxon>Spirosomataceae</taxon>
        <taxon>Dyadobacter</taxon>
    </lineage>
</organism>
<gene>
    <name evidence="3" type="ORF">SAMN04487996_109146</name>
</gene>
<feature type="transmembrane region" description="Helical" evidence="1">
    <location>
        <begin position="86"/>
        <end position="104"/>
    </location>
</feature>
<dbReference type="InterPro" id="IPR012429">
    <property type="entry name" value="HGSNAT_cat"/>
</dbReference>
<dbReference type="GO" id="GO:0016746">
    <property type="term" value="F:acyltransferase activity"/>
    <property type="evidence" value="ECO:0007669"/>
    <property type="project" value="UniProtKB-KW"/>
</dbReference>
<dbReference type="PANTHER" id="PTHR31061">
    <property type="entry name" value="LD22376P"/>
    <property type="match status" value="1"/>
</dbReference>
<feature type="transmembrane region" description="Helical" evidence="1">
    <location>
        <begin position="116"/>
        <end position="133"/>
    </location>
</feature>
<feature type="transmembrane region" description="Helical" evidence="1">
    <location>
        <begin position="140"/>
        <end position="157"/>
    </location>
</feature>
<reference evidence="4" key="1">
    <citation type="submission" date="2016-10" db="EMBL/GenBank/DDBJ databases">
        <authorList>
            <person name="Varghese N."/>
            <person name="Submissions S."/>
        </authorList>
    </citation>
    <scope>NUCLEOTIDE SEQUENCE [LARGE SCALE GENOMIC DNA]</scope>
    <source>
        <strain evidence="4">DSM 25329</strain>
    </source>
</reference>
<feature type="transmembrane region" description="Helical" evidence="1">
    <location>
        <begin position="253"/>
        <end position="277"/>
    </location>
</feature>
<keyword evidence="3" id="KW-0012">Acyltransferase</keyword>
<keyword evidence="4" id="KW-1185">Reference proteome</keyword>
<feature type="domain" description="Heparan-alpha-glucosaminide N-acetyltransferase catalytic" evidence="2">
    <location>
        <begin position="10"/>
        <end position="217"/>
    </location>
</feature>